<dbReference type="CDD" id="cd03449">
    <property type="entry name" value="R_hydratase"/>
    <property type="match status" value="1"/>
</dbReference>
<comment type="caution">
    <text evidence="3">The sequence shown here is derived from an EMBL/GenBank/DDBJ whole genome shotgun (WGS) entry which is preliminary data.</text>
</comment>
<gene>
    <name evidence="3" type="ORF">DKG75_06400</name>
</gene>
<dbReference type="RefSeq" id="WP_109920272.1">
    <property type="nucleotide sequence ID" value="NZ_QGLF01000002.1"/>
</dbReference>
<evidence type="ECO:0000256" key="1">
    <source>
        <dbReference type="ARBA" id="ARBA00023239"/>
    </source>
</evidence>
<accession>A0A317E3M0</accession>
<dbReference type="PANTHER" id="PTHR43437:SF3">
    <property type="entry name" value="HYDROXYACYL-THIOESTER DEHYDRATASE TYPE 2, MITOCHONDRIAL"/>
    <property type="match status" value="1"/>
</dbReference>
<dbReference type="PANTHER" id="PTHR43437">
    <property type="entry name" value="HYDROXYACYL-THIOESTER DEHYDRATASE TYPE 2, MITOCHONDRIAL-RELATED"/>
    <property type="match status" value="1"/>
</dbReference>
<reference evidence="4" key="1">
    <citation type="submission" date="2018-05" db="EMBL/GenBank/DDBJ databases">
        <title>Zavarzinia sp. HR-AS.</title>
        <authorList>
            <person name="Lee Y."/>
            <person name="Jeon C.O."/>
        </authorList>
    </citation>
    <scope>NUCLEOTIDE SEQUENCE [LARGE SCALE GENOMIC DNA]</scope>
    <source>
        <strain evidence="4">DSM 1231</strain>
    </source>
</reference>
<dbReference type="Gene3D" id="3.10.129.10">
    <property type="entry name" value="Hotdog Thioesterase"/>
    <property type="match status" value="1"/>
</dbReference>
<dbReference type="EMBL" id="QGLF01000002">
    <property type="protein sequence ID" value="PWR21627.1"/>
    <property type="molecule type" value="Genomic_DNA"/>
</dbReference>
<keyword evidence="1" id="KW-0456">Lyase</keyword>
<dbReference type="Proteomes" id="UP000246077">
    <property type="component" value="Unassembled WGS sequence"/>
</dbReference>
<feature type="domain" description="MaoC-like" evidence="2">
    <location>
        <begin position="20"/>
        <end position="114"/>
    </location>
</feature>
<dbReference type="AlphaFoldDB" id="A0A317E3M0"/>
<proteinExistence type="predicted"/>
<dbReference type="InterPro" id="IPR029069">
    <property type="entry name" value="HotDog_dom_sf"/>
</dbReference>
<organism evidence="3 4">
    <name type="scientific">Zavarzinia compransoris</name>
    <dbReference type="NCBI Taxonomy" id="1264899"/>
    <lineage>
        <taxon>Bacteria</taxon>
        <taxon>Pseudomonadati</taxon>
        <taxon>Pseudomonadota</taxon>
        <taxon>Alphaproteobacteria</taxon>
        <taxon>Rhodospirillales</taxon>
        <taxon>Zavarziniaceae</taxon>
        <taxon>Zavarzinia</taxon>
    </lineage>
</organism>
<dbReference type="GO" id="GO:0006633">
    <property type="term" value="P:fatty acid biosynthetic process"/>
    <property type="evidence" value="ECO:0007669"/>
    <property type="project" value="TreeGrafter"/>
</dbReference>
<dbReference type="SUPFAM" id="SSF54637">
    <property type="entry name" value="Thioesterase/thiol ester dehydrase-isomerase"/>
    <property type="match status" value="1"/>
</dbReference>
<dbReference type="Pfam" id="PF01575">
    <property type="entry name" value="MaoC_dehydratas"/>
    <property type="match status" value="1"/>
</dbReference>
<name>A0A317E3M0_9PROT</name>
<evidence type="ECO:0000313" key="3">
    <source>
        <dbReference type="EMBL" id="PWR21627.1"/>
    </source>
</evidence>
<evidence type="ECO:0000259" key="2">
    <source>
        <dbReference type="Pfam" id="PF01575"/>
    </source>
</evidence>
<dbReference type="OrthoDB" id="9800237at2"/>
<dbReference type="GO" id="GO:0019171">
    <property type="term" value="F:(3R)-hydroxyacyl-[acyl-carrier-protein] dehydratase activity"/>
    <property type="evidence" value="ECO:0007669"/>
    <property type="project" value="TreeGrafter"/>
</dbReference>
<dbReference type="InterPro" id="IPR002539">
    <property type="entry name" value="MaoC-like_dom"/>
</dbReference>
<dbReference type="FunFam" id="3.10.129.10:FF:000042">
    <property type="entry name" value="MaoC domain protein dehydratase"/>
    <property type="match status" value="1"/>
</dbReference>
<evidence type="ECO:0000313" key="4">
    <source>
        <dbReference type="Proteomes" id="UP000246077"/>
    </source>
</evidence>
<sequence>MTYPIAGDLFLDDLHVGQTAERRHRITDDTIRTFAALTGDYSPLHVDEDFAAGSRFGRRLAHGLLTASFITEIIGMELPARNGIYMGQTLSFRKPVFIGDEVVVRASVAAIDEEKCRIRLTTLCLVDGQVVLEGEALIHVPKRPWP</sequence>
<keyword evidence="4" id="KW-1185">Reference proteome</keyword>
<dbReference type="InterPro" id="IPR050965">
    <property type="entry name" value="UPF0336/Enoyl-CoA_hydratase"/>
</dbReference>
<protein>
    <submittedName>
        <fullName evidence="3">(R)-hydratase</fullName>
    </submittedName>
</protein>